<dbReference type="eggNOG" id="ENOG502RES1">
    <property type="taxonomic scope" value="Eukaryota"/>
</dbReference>
<evidence type="ECO:0000313" key="2">
    <source>
        <dbReference type="EMBL" id="EDR23848.1"/>
    </source>
</evidence>
<dbReference type="VEuPathDB" id="AmoebaDB:EDI_016300"/>
<keyword evidence="1" id="KW-0175">Coiled coil</keyword>
<name>B0ENM1_ENTDS</name>
<dbReference type="GeneID" id="5884908"/>
<feature type="coiled-coil region" evidence="1">
    <location>
        <begin position="172"/>
        <end position="213"/>
    </location>
</feature>
<keyword evidence="3" id="KW-1185">Reference proteome</keyword>
<dbReference type="KEGG" id="edi:EDI_016300"/>
<reference evidence="3" key="1">
    <citation type="submission" date="2007-12" db="EMBL/GenBank/DDBJ databases">
        <title>Annotation of Entamoeba dispar SAW760.</title>
        <authorList>
            <person name="Lorenzi H."/>
            <person name="Inman J."/>
            <person name="Schobel S."/>
            <person name="Amedeo P."/>
            <person name="Caler E."/>
        </authorList>
    </citation>
    <scope>NUCLEOTIDE SEQUENCE [LARGE SCALE GENOMIC DNA]</scope>
    <source>
        <strain evidence="3">ATCC PRA-260 / SAW760</strain>
    </source>
</reference>
<dbReference type="OMA" id="NDMVHWI"/>
<dbReference type="AlphaFoldDB" id="B0ENM1"/>
<sequence>MDKTNSDKLVNFLEQRLSVDQKVKRVQRKVEEYMKHYNYEEYVDNPTKRVEEKIKDIEGILDRMDETKQRSDVVMKFAQDAINDMVHWIDDISAVIESITTSTSKVATRNNELVLKLSGIERQLFEEKTRETQTDKEKEEIRRRYNKRVNGLNEMIIENKDNTPIITSQNEIIELKTNNIELRRKNQELKEQIIRLKQENMVLKEEINTISNNFQ</sequence>
<evidence type="ECO:0000256" key="1">
    <source>
        <dbReference type="SAM" id="Coils"/>
    </source>
</evidence>
<dbReference type="EMBL" id="DS550125">
    <property type="protein sequence ID" value="EDR23848.1"/>
    <property type="molecule type" value="Genomic_DNA"/>
</dbReference>
<accession>B0ENM1</accession>
<dbReference type="Proteomes" id="UP000008076">
    <property type="component" value="Unassembled WGS sequence"/>
</dbReference>
<dbReference type="RefSeq" id="XP_001739738.1">
    <property type="nucleotide sequence ID" value="XM_001739686.1"/>
</dbReference>
<organism evidence="3">
    <name type="scientific">Entamoeba dispar (strain ATCC PRA-260 / SAW760)</name>
    <dbReference type="NCBI Taxonomy" id="370354"/>
    <lineage>
        <taxon>Eukaryota</taxon>
        <taxon>Amoebozoa</taxon>
        <taxon>Evosea</taxon>
        <taxon>Archamoebae</taxon>
        <taxon>Mastigamoebida</taxon>
        <taxon>Entamoebidae</taxon>
        <taxon>Entamoeba</taxon>
    </lineage>
</organism>
<proteinExistence type="predicted"/>
<protein>
    <submittedName>
        <fullName evidence="2">Uncharacterized protein</fullName>
    </submittedName>
</protein>
<evidence type="ECO:0000313" key="3">
    <source>
        <dbReference type="Proteomes" id="UP000008076"/>
    </source>
</evidence>
<gene>
    <name evidence="2" type="ORF">EDI_016300</name>
</gene>
<dbReference type="OrthoDB" id="29921at2759"/>